<comment type="caution">
    <text evidence="1">The sequence shown here is derived from an EMBL/GenBank/DDBJ whole genome shotgun (WGS) entry which is preliminary data.</text>
</comment>
<sequence length="77" mass="8777">MEFLSRHTNVPSLRMCEWAYESEPTNTVGIGYILMQKLDGKPQNWQGATIAQKQKARLSYFRRSGLQMIAEAEIGLS</sequence>
<dbReference type="AlphaFoldDB" id="A0A8H7NNY4"/>
<proteinExistence type="predicted"/>
<dbReference type="Proteomes" id="UP000616885">
    <property type="component" value="Unassembled WGS sequence"/>
</dbReference>
<organism evidence="1 2">
    <name type="scientific">Bionectria ochroleuca</name>
    <name type="common">Gliocladium roseum</name>
    <dbReference type="NCBI Taxonomy" id="29856"/>
    <lineage>
        <taxon>Eukaryota</taxon>
        <taxon>Fungi</taxon>
        <taxon>Dikarya</taxon>
        <taxon>Ascomycota</taxon>
        <taxon>Pezizomycotina</taxon>
        <taxon>Sordariomycetes</taxon>
        <taxon>Hypocreomycetidae</taxon>
        <taxon>Hypocreales</taxon>
        <taxon>Bionectriaceae</taxon>
        <taxon>Clonostachys</taxon>
    </lineage>
</organism>
<name>A0A8H7NNY4_BIOOC</name>
<dbReference type="EMBL" id="JADCTT010000001">
    <property type="protein sequence ID" value="KAF9759241.1"/>
    <property type="molecule type" value="Genomic_DNA"/>
</dbReference>
<reference evidence="1" key="1">
    <citation type="submission" date="2020-10" db="EMBL/GenBank/DDBJ databases">
        <title>High-Quality Genome Resource of Clonostachys rosea strain S41 by Oxford Nanopore Long-Read Sequencing.</title>
        <authorList>
            <person name="Wang H."/>
        </authorList>
    </citation>
    <scope>NUCLEOTIDE SEQUENCE</scope>
    <source>
        <strain evidence="1">S41</strain>
    </source>
</reference>
<accession>A0A8H7NNY4</accession>
<protein>
    <submittedName>
        <fullName evidence="1">Uncharacterized protein</fullName>
    </submittedName>
</protein>
<gene>
    <name evidence="1" type="ORF">IM811_000935</name>
</gene>
<evidence type="ECO:0000313" key="2">
    <source>
        <dbReference type="Proteomes" id="UP000616885"/>
    </source>
</evidence>
<evidence type="ECO:0000313" key="1">
    <source>
        <dbReference type="EMBL" id="KAF9759241.1"/>
    </source>
</evidence>